<evidence type="ECO:0000313" key="2">
    <source>
        <dbReference type="EMBL" id="KAK2635154.1"/>
    </source>
</evidence>
<evidence type="ECO:0000313" key="3">
    <source>
        <dbReference type="Proteomes" id="UP001280121"/>
    </source>
</evidence>
<protein>
    <submittedName>
        <fullName evidence="2">Uncharacterized protein</fullName>
    </submittedName>
</protein>
<gene>
    <name evidence="2" type="ORF">Ddye_029946</name>
</gene>
<sequence length="91" mass="9656">MGKKKAKETGAATKVKAGGKDASKDGRREKLSVSAMLAIMDEKLDKPKKDSSSTSSKPKAKAAPKVSSNTDGIDLPPSDDEEEYGSEEEQQ</sequence>
<accession>A0AAD9TFD1</accession>
<dbReference type="Proteomes" id="UP001280121">
    <property type="component" value="Unassembled WGS sequence"/>
</dbReference>
<dbReference type="EMBL" id="JANJYI010000009">
    <property type="protein sequence ID" value="KAK2635154.1"/>
    <property type="molecule type" value="Genomic_DNA"/>
</dbReference>
<feature type="region of interest" description="Disordered" evidence="1">
    <location>
        <begin position="1"/>
        <end position="91"/>
    </location>
</feature>
<reference evidence="2" key="1">
    <citation type="journal article" date="2023" name="Plant J.">
        <title>Genome sequences and population genomics provide insights into the demographic history, inbreeding, and mutation load of two 'living fossil' tree species of Dipteronia.</title>
        <authorList>
            <person name="Feng Y."/>
            <person name="Comes H.P."/>
            <person name="Chen J."/>
            <person name="Zhu S."/>
            <person name="Lu R."/>
            <person name="Zhang X."/>
            <person name="Li P."/>
            <person name="Qiu J."/>
            <person name="Olsen K.M."/>
            <person name="Qiu Y."/>
        </authorList>
    </citation>
    <scope>NUCLEOTIDE SEQUENCE</scope>
    <source>
        <strain evidence="2">KIB01</strain>
    </source>
</reference>
<keyword evidence="3" id="KW-1185">Reference proteome</keyword>
<organism evidence="2 3">
    <name type="scientific">Dipteronia dyeriana</name>
    <dbReference type="NCBI Taxonomy" id="168575"/>
    <lineage>
        <taxon>Eukaryota</taxon>
        <taxon>Viridiplantae</taxon>
        <taxon>Streptophyta</taxon>
        <taxon>Embryophyta</taxon>
        <taxon>Tracheophyta</taxon>
        <taxon>Spermatophyta</taxon>
        <taxon>Magnoliopsida</taxon>
        <taxon>eudicotyledons</taxon>
        <taxon>Gunneridae</taxon>
        <taxon>Pentapetalae</taxon>
        <taxon>rosids</taxon>
        <taxon>malvids</taxon>
        <taxon>Sapindales</taxon>
        <taxon>Sapindaceae</taxon>
        <taxon>Hippocastanoideae</taxon>
        <taxon>Acereae</taxon>
        <taxon>Dipteronia</taxon>
    </lineage>
</organism>
<feature type="compositionally biased region" description="Acidic residues" evidence="1">
    <location>
        <begin position="77"/>
        <end position="91"/>
    </location>
</feature>
<comment type="caution">
    <text evidence="2">The sequence shown here is derived from an EMBL/GenBank/DDBJ whole genome shotgun (WGS) entry which is preliminary data.</text>
</comment>
<feature type="compositionally biased region" description="Low complexity" evidence="1">
    <location>
        <begin position="52"/>
        <end position="68"/>
    </location>
</feature>
<feature type="compositionally biased region" description="Basic and acidic residues" evidence="1">
    <location>
        <begin position="40"/>
        <end position="51"/>
    </location>
</feature>
<name>A0AAD9TFD1_9ROSI</name>
<proteinExistence type="predicted"/>
<dbReference type="AlphaFoldDB" id="A0AAD9TFD1"/>
<evidence type="ECO:0000256" key="1">
    <source>
        <dbReference type="SAM" id="MobiDB-lite"/>
    </source>
</evidence>
<feature type="compositionally biased region" description="Basic and acidic residues" evidence="1">
    <location>
        <begin position="18"/>
        <end position="31"/>
    </location>
</feature>